<comment type="caution">
    <text evidence="1">The sequence shown here is derived from an EMBL/GenBank/DDBJ whole genome shotgun (WGS) entry which is preliminary data.</text>
</comment>
<proteinExistence type="predicted"/>
<protein>
    <recommendedName>
        <fullName evidence="3">Transposase</fullName>
    </recommendedName>
</protein>
<accession>A0A512PQI2</accession>
<gene>
    <name evidence="1" type="ORF">LRA02_23090</name>
</gene>
<dbReference type="Proteomes" id="UP000321569">
    <property type="component" value="Unassembled WGS sequence"/>
</dbReference>
<dbReference type="AlphaFoldDB" id="A0A512PQI2"/>
<evidence type="ECO:0000313" key="1">
    <source>
        <dbReference type="EMBL" id="GEP73441.1"/>
    </source>
</evidence>
<name>A0A512PQI2_9LACO</name>
<dbReference type="EMBL" id="BKAM01000078">
    <property type="protein sequence ID" value="GEP73441.1"/>
    <property type="molecule type" value="Genomic_DNA"/>
</dbReference>
<dbReference type="RefSeq" id="WP_156404076.1">
    <property type="nucleotide sequence ID" value="NZ_BKAM01000078.1"/>
</dbReference>
<evidence type="ECO:0000313" key="2">
    <source>
        <dbReference type="Proteomes" id="UP000321569"/>
    </source>
</evidence>
<sequence length="49" mass="5603">MYRHYNNNQTSLTLPLEITISETHIVRAISAFVDTIPYKLVYGKESAFG</sequence>
<reference evidence="1 2" key="1">
    <citation type="submission" date="2019-07" db="EMBL/GenBank/DDBJ databases">
        <title>Whole genome shotgun sequence of Lactobacillus rapi NBRC 109618.</title>
        <authorList>
            <person name="Hosoyama A."/>
            <person name="Uohara A."/>
            <person name="Ohji S."/>
            <person name="Ichikawa N."/>
        </authorList>
    </citation>
    <scope>NUCLEOTIDE SEQUENCE [LARGE SCALE GENOMIC DNA]</scope>
    <source>
        <strain evidence="1 2">NBRC 109618</strain>
    </source>
</reference>
<evidence type="ECO:0008006" key="3">
    <source>
        <dbReference type="Google" id="ProtNLM"/>
    </source>
</evidence>
<organism evidence="1 2">
    <name type="scientific">Lentilactobacillus rapi</name>
    <dbReference type="NCBI Taxonomy" id="481723"/>
    <lineage>
        <taxon>Bacteria</taxon>
        <taxon>Bacillati</taxon>
        <taxon>Bacillota</taxon>
        <taxon>Bacilli</taxon>
        <taxon>Lactobacillales</taxon>
        <taxon>Lactobacillaceae</taxon>
        <taxon>Lentilactobacillus</taxon>
    </lineage>
</organism>